<dbReference type="InterPro" id="IPR016161">
    <property type="entry name" value="Ald_DH/histidinol_DH"/>
</dbReference>
<evidence type="ECO:0000256" key="1">
    <source>
        <dbReference type="ARBA" id="ARBA00023002"/>
    </source>
</evidence>
<proteinExistence type="predicted"/>
<dbReference type="InterPro" id="IPR016162">
    <property type="entry name" value="Ald_DH_N"/>
</dbReference>
<reference evidence="4" key="1">
    <citation type="journal article" date="2019" name="Int. J. Syst. Evol. Microbiol.">
        <title>The Global Catalogue of Microorganisms (GCM) 10K type strain sequencing project: providing services to taxonomists for standard genome sequencing and annotation.</title>
        <authorList>
            <consortium name="The Broad Institute Genomics Platform"/>
            <consortium name="The Broad Institute Genome Sequencing Center for Infectious Disease"/>
            <person name="Wu L."/>
            <person name="Ma J."/>
        </authorList>
    </citation>
    <scope>NUCLEOTIDE SEQUENCE [LARGE SCALE GENOMIC DNA]</scope>
    <source>
        <strain evidence="4">CGMCC 1.15772</strain>
    </source>
</reference>
<sequence>MSITVEANLVGGRFTADAAGDPIEVRDPATDAVIGHVPAMGAADVDAVISAAVEAAPGWKKTGPLARGRVLLDAAALIRAEAASLVEVIVSEMGKTRAEATGEVGKTAEFFEYYGALGRLPFGELVPDARPGTFAMQRREPVGVVLLVTPWNDPLLTPARKMAPALIAGNAVVIKPATETPIITLRLADILNRAGLPAGVLGTVTGRGSEIGDLLTTDPRFAAVSFTGSTAVGLNLQRLLAGSGVRVQTEMGGKNAAVILADADLDLALPVITAAAFGQAGQRCTATSRLIVERSIAGEVTQRIADAVAALRVGPGSHDGIDLGPVVSRAQQRDIAARVEAGIAAGAEVVARATVDAALLEGGAFVEPVLLTVDEANPLWREEVFGPVLGMRVVDSIDEAIAAVNDSAYGLSSAVYTRSLDAAFRFIDDVDTGQVSVNQPTSGWDIHQPFGGFKESGSAFKEQGQEALHFYTRVKTAAVRTH</sequence>
<protein>
    <submittedName>
        <fullName evidence="3">Aldehyde dehydrogenase family protein</fullName>
    </submittedName>
</protein>
<dbReference type="InterPro" id="IPR015590">
    <property type="entry name" value="Aldehyde_DH_dom"/>
</dbReference>
<dbReference type="Gene3D" id="3.40.605.10">
    <property type="entry name" value="Aldehyde Dehydrogenase, Chain A, domain 1"/>
    <property type="match status" value="1"/>
</dbReference>
<dbReference type="EMBL" id="JBHTBE010000004">
    <property type="protein sequence ID" value="MFC7270238.1"/>
    <property type="molecule type" value="Genomic_DNA"/>
</dbReference>
<keyword evidence="1" id="KW-0560">Oxidoreductase</keyword>
<dbReference type="PROSITE" id="PS00070">
    <property type="entry name" value="ALDEHYDE_DEHYDR_CYS"/>
    <property type="match status" value="1"/>
</dbReference>
<name>A0ABW2HG11_9MICO</name>
<dbReference type="InterPro" id="IPR016160">
    <property type="entry name" value="Ald_DH_CS_CYS"/>
</dbReference>
<dbReference type="PANTHER" id="PTHR11699">
    <property type="entry name" value="ALDEHYDE DEHYDROGENASE-RELATED"/>
    <property type="match status" value="1"/>
</dbReference>
<accession>A0ABW2HG11</accession>
<evidence type="ECO:0000313" key="4">
    <source>
        <dbReference type="Proteomes" id="UP001596507"/>
    </source>
</evidence>
<dbReference type="Pfam" id="PF00171">
    <property type="entry name" value="Aldedh"/>
    <property type="match status" value="1"/>
</dbReference>
<evidence type="ECO:0000313" key="3">
    <source>
        <dbReference type="EMBL" id="MFC7270238.1"/>
    </source>
</evidence>
<dbReference type="SUPFAM" id="SSF53720">
    <property type="entry name" value="ALDH-like"/>
    <property type="match status" value="1"/>
</dbReference>
<dbReference type="Gene3D" id="3.40.309.10">
    <property type="entry name" value="Aldehyde Dehydrogenase, Chain A, domain 2"/>
    <property type="match status" value="1"/>
</dbReference>
<evidence type="ECO:0000259" key="2">
    <source>
        <dbReference type="Pfam" id="PF00171"/>
    </source>
</evidence>
<organism evidence="3 4">
    <name type="scientific">Microbacterium fluvii</name>
    <dbReference type="NCBI Taxonomy" id="415215"/>
    <lineage>
        <taxon>Bacteria</taxon>
        <taxon>Bacillati</taxon>
        <taxon>Actinomycetota</taxon>
        <taxon>Actinomycetes</taxon>
        <taxon>Micrococcales</taxon>
        <taxon>Microbacteriaceae</taxon>
        <taxon>Microbacterium</taxon>
    </lineage>
</organism>
<feature type="domain" description="Aldehyde dehydrogenase" evidence="2">
    <location>
        <begin position="18"/>
        <end position="476"/>
    </location>
</feature>
<dbReference type="RefSeq" id="WP_262875168.1">
    <property type="nucleotide sequence ID" value="NZ_BAABKW010000007.1"/>
</dbReference>
<dbReference type="Proteomes" id="UP001596507">
    <property type="component" value="Unassembled WGS sequence"/>
</dbReference>
<dbReference type="InterPro" id="IPR016163">
    <property type="entry name" value="Ald_DH_C"/>
</dbReference>
<comment type="caution">
    <text evidence="3">The sequence shown here is derived from an EMBL/GenBank/DDBJ whole genome shotgun (WGS) entry which is preliminary data.</text>
</comment>
<keyword evidence="4" id="KW-1185">Reference proteome</keyword>
<gene>
    <name evidence="3" type="ORF">ACFQRL_14835</name>
</gene>